<comment type="cofactor">
    <cofactor evidence="2">
        <name>[4Fe-4S] cluster</name>
        <dbReference type="ChEBI" id="CHEBI:49883"/>
    </cofactor>
</comment>
<dbReference type="AlphaFoldDB" id="A0A1Y6H8A2"/>
<keyword evidence="16" id="KW-1133">Transmembrane helix</keyword>
<keyword evidence="9" id="KW-0479">Metal-binding</keyword>
<dbReference type="CDD" id="cd16917">
    <property type="entry name" value="HATPase_UhpB-NarQ-NarX-like"/>
    <property type="match status" value="1"/>
</dbReference>
<dbReference type="eggNOG" id="COG3852">
    <property type="taxonomic scope" value="Bacteria"/>
</dbReference>
<dbReference type="SMART" id="SM00387">
    <property type="entry name" value="HATPase_c"/>
    <property type="match status" value="1"/>
</dbReference>
<evidence type="ECO:0000256" key="7">
    <source>
        <dbReference type="ARBA" id="ARBA00022490"/>
    </source>
</evidence>
<name>A0A1Y6H8A2_9XANT</name>
<keyword evidence="8 18" id="KW-0808">Transferase</keyword>
<evidence type="ECO:0000256" key="2">
    <source>
        <dbReference type="ARBA" id="ARBA00001966"/>
    </source>
</evidence>
<dbReference type="InterPro" id="IPR036890">
    <property type="entry name" value="HATPase_C_sf"/>
</dbReference>
<dbReference type="Pfam" id="PF08448">
    <property type="entry name" value="PAS_4"/>
    <property type="match status" value="1"/>
</dbReference>
<dbReference type="PANTHER" id="PTHR24421:SF61">
    <property type="entry name" value="OXYGEN SENSOR HISTIDINE KINASE NREB"/>
    <property type="match status" value="1"/>
</dbReference>
<dbReference type="PRINTS" id="PR00344">
    <property type="entry name" value="BCTRLSENSOR"/>
</dbReference>
<dbReference type="Proteomes" id="UP000195877">
    <property type="component" value="Chromosome 1"/>
</dbReference>
<keyword evidence="11" id="KW-0408">Iron</keyword>
<dbReference type="Pfam" id="PF00989">
    <property type="entry name" value="PAS"/>
    <property type="match status" value="1"/>
</dbReference>
<dbReference type="InterPro" id="IPR004358">
    <property type="entry name" value="Sig_transdc_His_kin-like_C"/>
</dbReference>
<dbReference type="GO" id="GO:0000155">
    <property type="term" value="F:phosphorelay sensor kinase activity"/>
    <property type="evidence" value="ECO:0007669"/>
    <property type="project" value="InterPro"/>
</dbReference>
<dbReference type="GO" id="GO:0016020">
    <property type="term" value="C:membrane"/>
    <property type="evidence" value="ECO:0007669"/>
    <property type="project" value="InterPro"/>
</dbReference>
<evidence type="ECO:0000256" key="1">
    <source>
        <dbReference type="ARBA" id="ARBA00000085"/>
    </source>
</evidence>
<dbReference type="Gene3D" id="3.30.565.10">
    <property type="entry name" value="Histidine kinase-like ATPase, C-terminal domain"/>
    <property type="match status" value="1"/>
</dbReference>
<protein>
    <recommendedName>
        <fullName evidence="5">Oxygen sensor histidine kinase NreB</fullName>
        <ecNumber evidence="4">2.7.13.3</ecNumber>
    </recommendedName>
    <alternativeName>
        <fullName evidence="15">Nitrogen regulation protein B</fullName>
    </alternativeName>
</protein>
<keyword evidence="13" id="KW-0411">Iron-sulfur</keyword>
<dbReference type="EMBL" id="LT853882">
    <property type="protein sequence ID" value="SMQ99396.1"/>
    <property type="molecule type" value="Genomic_DNA"/>
</dbReference>
<dbReference type="InterPro" id="IPR035965">
    <property type="entry name" value="PAS-like_dom_sf"/>
</dbReference>
<dbReference type="SUPFAM" id="SSF55874">
    <property type="entry name" value="ATPase domain of HSP90 chaperone/DNA topoisomerase II/histidine kinase"/>
    <property type="match status" value="1"/>
</dbReference>
<dbReference type="Gene3D" id="3.30.450.20">
    <property type="entry name" value="PAS domain"/>
    <property type="match status" value="3"/>
</dbReference>
<sequence length="696" mass="77292">MHHPVAAPAFSSAPVSRLRLAERLRQGLWTLTGLYLLIGVVWLLLGNRLLNPSGAAIPERWSDASFLVVSSIVIHLVLRRFATLILDEHAQLAQSEALLQAKFLALPSPALIYDLATLRILDANPAALEFYGWERDAFLQQTLHAIWPSADGTRLEEIIAQIRAKSDDTCTLHEDLLTRSGPRHVEIRSNQLHLASGPARLVVTVDRSEERQAQHLRDEALERLEEAQGIARLGSWQLDRATGLGRYSPAVYRLLGRSVPMHRREHRLEELLTASDTATQARIERMIEDMCTGEVQIDVLLPLTGGDSQPRTVHLRAESVTTPSGSRHVHGTLQDVSEREQSRRLLREREEQFRELVRVLPDAVLILIDEHVMYANAAGSAQFGFQGETILGEPLQILVDDNDLPVVREYLRAGSDRTEPVSSARAMRRRDGSTFYAGLSAGDIRYGGRSCKLLVVRDLSEPERMRDALAESNAELQAMAKRLFSLQEDERRAISRDLHDDIGQAITAMKLSAHAALDELDPDARREDLLEVVSLADSTVTKLRNLSMLLRPPQLDALGLEAALRWQASMLFRASQVRLELDIQALDVRPGNEIEQACFRIAQESLTNALRHACAGEVRMRLQSIDSKSFRLEVSDDGDGFEPEGPRGLGLIVMRERAQTVGGTLAIESAPGAGTRVTLCLPYHPVGESVHDVGGR</sequence>
<evidence type="ECO:0000313" key="19">
    <source>
        <dbReference type="EMBL" id="SMR03426.1"/>
    </source>
</evidence>
<dbReference type="SMART" id="SM00091">
    <property type="entry name" value="PAS"/>
    <property type="match status" value="2"/>
</dbReference>
<evidence type="ECO:0000313" key="21">
    <source>
        <dbReference type="Proteomes" id="UP000195953"/>
    </source>
</evidence>
<comment type="subcellular location">
    <subcellularLocation>
        <location evidence="3">Cytoplasm</location>
    </subcellularLocation>
</comment>
<dbReference type="Gene3D" id="1.20.5.1930">
    <property type="match status" value="1"/>
</dbReference>
<keyword evidence="7" id="KW-0963">Cytoplasm</keyword>
<dbReference type="InterPro" id="IPR013656">
    <property type="entry name" value="PAS_4"/>
</dbReference>
<keyword evidence="6" id="KW-0004">4Fe-4S</keyword>
<dbReference type="PROSITE" id="PS50109">
    <property type="entry name" value="HIS_KIN"/>
    <property type="match status" value="1"/>
</dbReference>
<evidence type="ECO:0000256" key="9">
    <source>
        <dbReference type="ARBA" id="ARBA00022723"/>
    </source>
</evidence>
<comment type="function">
    <text evidence="14">Member of the two-component regulatory system NreB/NreC involved in the control of dissimilatory nitrate/nitrite reduction in response to oxygen. NreB functions as a direct oxygen sensor histidine kinase which is autophosphorylated, in the absence of oxygen, probably at the conserved histidine residue, and transfers its phosphate group probably to a conserved aspartate residue of NreC. NreB/NreC activates the expression of the nitrate (narGHJI) and nitrite (nir) reductase operons, as well as the putative nitrate transporter gene narT.</text>
</comment>
<reference evidence="18 20" key="1">
    <citation type="submission" date="2017-05" db="EMBL/GenBank/DDBJ databases">
        <authorList>
            <person name="Blom J."/>
        </authorList>
    </citation>
    <scope>NUCLEOTIDE SEQUENCE [LARGE SCALE GENOMIC DNA]</scope>
    <source>
        <strain evidence="18">PD885</strain>
    </source>
</reference>
<feature type="domain" description="Histidine kinase" evidence="17">
    <location>
        <begin position="497"/>
        <end position="685"/>
    </location>
</feature>
<feature type="transmembrane region" description="Helical" evidence="16">
    <location>
        <begin position="27"/>
        <end position="45"/>
    </location>
</feature>
<keyword evidence="16" id="KW-0472">Membrane</keyword>
<keyword evidence="16" id="KW-0812">Transmembrane</keyword>
<organism evidence="19 21">
    <name type="scientific">Xanthomonas fragariae</name>
    <dbReference type="NCBI Taxonomy" id="48664"/>
    <lineage>
        <taxon>Bacteria</taxon>
        <taxon>Pseudomonadati</taxon>
        <taxon>Pseudomonadota</taxon>
        <taxon>Gammaproteobacteria</taxon>
        <taxon>Lysobacterales</taxon>
        <taxon>Lysobacteraceae</taxon>
        <taxon>Xanthomonas</taxon>
    </lineage>
</organism>
<evidence type="ECO:0000256" key="4">
    <source>
        <dbReference type="ARBA" id="ARBA00012438"/>
    </source>
</evidence>
<dbReference type="OrthoDB" id="9797605at2"/>
<keyword evidence="10 18" id="KW-0418">Kinase</keyword>
<dbReference type="Proteomes" id="UP000195953">
    <property type="component" value="Chromosome 1"/>
</dbReference>
<evidence type="ECO:0000256" key="11">
    <source>
        <dbReference type="ARBA" id="ARBA00023004"/>
    </source>
</evidence>
<dbReference type="STRING" id="48664.BER92_10210"/>
<dbReference type="PANTHER" id="PTHR24421">
    <property type="entry name" value="NITRATE/NITRITE SENSOR PROTEIN NARX-RELATED"/>
    <property type="match status" value="1"/>
</dbReference>
<dbReference type="InterPro" id="IPR050482">
    <property type="entry name" value="Sensor_HK_TwoCompSys"/>
</dbReference>
<dbReference type="InterPro" id="IPR003594">
    <property type="entry name" value="HATPase_dom"/>
</dbReference>
<dbReference type="GO" id="GO:0051539">
    <property type="term" value="F:4 iron, 4 sulfur cluster binding"/>
    <property type="evidence" value="ECO:0007669"/>
    <property type="project" value="UniProtKB-KW"/>
</dbReference>
<keyword evidence="12" id="KW-0902">Two-component regulatory system</keyword>
<evidence type="ECO:0000256" key="3">
    <source>
        <dbReference type="ARBA" id="ARBA00004496"/>
    </source>
</evidence>
<dbReference type="EMBL" id="LT853885">
    <property type="protein sequence ID" value="SMR03426.1"/>
    <property type="molecule type" value="Genomic_DNA"/>
</dbReference>
<keyword evidence="20" id="KW-1185">Reference proteome</keyword>
<dbReference type="GO" id="GO:0046983">
    <property type="term" value="F:protein dimerization activity"/>
    <property type="evidence" value="ECO:0007669"/>
    <property type="project" value="InterPro"/>
</dbReference>
<evidence type="ECO:0000313" key="18">
    <source>
        <dbReference type="EMBL" id="SMQ99396.1"/>
    </source>
</evidence>
<proteinExistence type="predicted"/>
<accession>A0A1Y6H8A2</accession>
<evidence type="ECO:0000256" key="12">
    <source>
        <dbReference type="ARBA" id="ARBA00023012"/>
    </source>
</evidence>
<dbReference type="InterPro" id="IPR013767">
    <property type="entry name" value="PAS_fold"/>
</dbReference>
<dbReference type="Pfam" id="PF07730">
    <property type="entry name" value="HisKA_3"/>
    <property type="match status" value="1"/>
</dbReference>
<evidence type="ECO:0000256" key="6">
    <source>
        <dbReference type="ARBA" id="ARBA00022485"/>
    </source>
</evidence>
<dbReference type="InterPro" id="IPR000014">
    <property type="entry name" value="PAS"/>
</dbReference>
<gene>
    <name evidence="18" type="primary">nreB</name>
    <name evidence="19" type="ORF">PD5205_02124</name>
    <name evidence="18" type="ORF">PD885_02153</name>
</gene>
<dbReference type="InterPro" id="IPR005467">
    <property type="entry name" value="His_kinase_dom"/>
</dbReference>
<evidence type="ECO:0000259" key="17">
    <source>
        <dbReference type="PROSITE" id="PS50109"/>
    </source>
</evidence>
<reference evidence="19 21" key="2">
    <citation type="submission" date="2017-05" db="EMBL/GenBank/DDBJ databases">
        <authorList>
            <person name="Song R."/>
            <person name="Chenine A.L."/>
            <person name="Ruprecht R.M."/>
        </authorList>
    </citation>
    <scope>NUCLEOTIDE SEQUENCE [LARGE SCALE GENOMIC DNA]</scope>
    <source>
        <strain evidence="19">PD5205</strain>
    </source>
</reference>
<dbReference type="EC" id="2.7.13.3" evidence="4"/>
<dbReference type="InterPro" id="IPR011712">
    <property type="entry name" value="Sig_transdc_His_kin_sub3_dim/P"/>
</dbReference>
<dbReference type="Pfam" id="PF02518">
    <property type="entry name" value="HATPase_c"/>
    <property type="match status" value="1"/>
</dbReference>
<dbReference type="CDD" id="cd00130">
    <property type="entry name" value="PAS"/>
    <property type="match status" value="2"/>
</dbReference>
<dbReference type="eggNOG" id="COG4585">
    <property type="taxonomic scope" value="Bacteria"/>
</dbReference>
<evidence type="ECO:0000256" key="8">
    <source>
        <dbReference type="ARBA" id="ARBA00022679"/>
    </source>
</evidence>
<evidence type="ECO:0000256" key="10">
    <source>
        <dbReference type="ARBA" id="ARBA00022777"/>
    </source>
</evidence>
<dbReference type="KEGG" id="xfr:BER92_10210"/>
<evidence type="ECO:0000256" key="15">
    <source>
        <dbReference type="ARBA" id="ARBA00030800"/>
    </source>
</evidence>
<evidence type="ECO:0000256" key="13">
    <source>
        <dbReference type="ARBA" id="ARBA00023014"/>
    </source>
</evidence>
<comment type="catalytic activity">
    <reaction evidence="1">
        <text>ATP + protein L-histidine = ADP + protein N-phospho-L-histidine.</text>
        <dbReference type="EC" id="2.7.13.3"/>
    </reaction>
</comment>
<evidence type="ECO:0000256" key="14">
    <source>
        <dbReference type="ARBA" id="ARBA00024827"/>
    </source>
</evidence>
<evidence type="ECO:0000256" key="16">
    <source>
        <dbReference type="SAM" id="Phobius"/>
    </source>
</evidence>
<evidence type="ECO:0000256" key="5">
    <source>
        <dbReference type="ARBA" id="ARBA00017322"/>
    </source>
</evidence>
<dbReference type="GO" id="GO:0005737">
    <property type="term" value="C:cytoplasm"/>
    <property type="evidence" value="ECO:0007669"/>
    <property type="project" value="UniProtKB-SubCell"/>
</dbReference>
<dbReference type="SUPFAM" id="SSF55785">
    <property type="entry name" value="PYP-like sensor domain (PAS domain)"/>
    <property type="match status" value="3"/>
</dbReference>
<dbReference type="NCBIfam" id="TIGR00229">
    <property type="entry name" value="sensory_box"/>
    <property type="match status" value="1"/>
</dbReference>
<dbReference type="GO" id="GO:0046872">
    <property type="term" value="F:metal ion binding"/>
    <property type="evidence" value="ECO:0007669"/>
    <property type="project" value="UniProtKB-KW"/>
</dbReference>
<evidence type="ECO:0000313" key="20">
    <source>
        <dbReference type="Proteomes" id="UP000195877"/>
    </source>
</evidence>